<accession>A0A6J5NWE6</accession>
<feature type="compositionally biased region" description="Basic and acidic residues" evidence="1">
    <location>
        <begin position="61"/>
        <end position="109"/>
    </location>
</feature>
<sequence>MSEVQERVAGNLVTSENLAEFTAQKLGLVDAPAAEAADAEPNAEADQSGQDGEGNEATALDDQKEKKPNPKLERRFSEITKQREAAREEARKEREQRESLEARLKELESRVSPPAQADTDELGQEPKPEQFSDMYEYAKALAEYTADKKLMERDKQEVARKAAAEQEVKFKAWADRVNAAKTDLPDFDDMVQSSDVRVSDPVRDAIIESEHGPKILYYLAENSEFAKKLADMSVVSAVREIGKIEARYVRDTKESAPEVKTAAVKSRAPAPISPLRGAVNTVDANVDADGNFHGSFQQWKAARQARKIR</sequence>
<gene>
    <name evidence="2" type="ORF">UFOVP766_48</name>
</gene>
<evidence type="ECO:0000313" key="2">
    <source>
        <dbReference type="EMBL" id="CAB4161398.1"/>
    </source>
</evidence>
<protein>
    <recommendedName>
        <fullName evidence="3">Scaffolding protein</fullName>
    </recommendedName>
</protein>
<name>A0A6J5NWE6_9CAUD</name>
<evidence type="ECO:0000256" key="1">
    <source>
        <dbReference type="SAM" id="MobiDB-lite"/>
    </source>
</evidence>
<proteinExistence type="predicted"/>
<organism evidence="2">
    <name type="scientific">uncultured Caudovirales phage</name>
    <dbReference type="NCBI Taxonomy" id="2100421"/>
    <lineage>
        <taxon>Viruses</taxon>
        <taxon>Duplodnaviria</taxon>
        <taxon>Heunggongvirae</taxon>
        <taxon>Uroviricota</taxon>
        <taxon>Caudoviricetes</taxon>
        <taxon>Peduoviridae</taxon>
        <taxon>Maltschvirus</taxon>
        <taxon>Maltschvirus maltsch</taxon>
    </lineage>
</organism>
<dbReference type="EMBL" id="LR796699">
    <property type="protein sequence ID" value="CAB4161398.1"/>
    <property type="molecule type" value="Genomic_DNA"/>
</dbReference>
<evidence type="ECO:0008006" key="3">
    <source>
        <dbReference type="Google" id="ProtNLM"/>
    </source>
</evidence>
<feature type="region of interest" description="Disordered" evidence="1">
    <location>
        <begin position="32"/>
        <end position="131"/>
    </location>
</feature>
<reference evidence="2" key="1">
    <citation type="submission" date="2020-04" db="EMBL/GenBank/DDBJ databases">
        <authorList>
            <person name="Chiriac C."/>
            <person name="Salcher M."/>
            <person name="Ghai R."/>
            <person name="Kavagutti S V."/>
        </authorList>
    </citation>
    <scope>NUCLEOTIDE SEQUENCE</scope>
</reference>